<proteinExistence type="predicted"/>
<name>A0A918CC94_9ACTN</name>
<dbReference type="Pfam" id="PF14087">
    <property type="entry name" value="DUF4267"/>
    <property type="match status" value="1"/>
</dbReference>
<evidence type="ECO:0000313" key="1">
    <source>
        <dbReference type="EMBL" id="GGR16780.1"/>
    </source>
</evidence>
<dbReference type="AlphaFoldDB" id="A0A918CC94"/>
<dbReference type="Proteomes" id="UP000658320">
    <property type="component" value="Unassembled WGS sequence"/>
</dbReference>
<sequence length="173" mass="18504">MYTRPTAARDARVSVTPARACRNSAASSAQPSTATALFIGARFLLQPRPAAGYGVPAEPNGDAGAYLTIKGLRDGTFGLLGLALLFFVGARAEAWYRLVVAIVPLVDTLIVLRHGGTAARRHQGRGLRNSLRHRGRCAHQCRTALRGLTAPPNERERAQGKPCRCSCRSSTTP</sequence>
<keyword evidence="2" id="KW-1185">Reference proteome</keyword>
<gene>
    <name evidence="1" type="ORF">GCM10010251_36130</name>
</gene>
<evidence type="ECO:0000313" key="2">
    <source>
        <dbReference type="Proteomes" id="UP000658320"/>
    </source>
</evidence>
<protein>
    <submittedName>
        <fullName evidence="1">Uncharacterized protein</fullName>
    </submittedName>
</protein>
<accession>A0A918CC94</accession>
<organism evidence="1 2">
    <name type="scientific">Streptomyces aurantiogriseus</name>
    <dbReference type="NCBI Taxonomy" id="66870"/>
    <lineage>
        <taxon>Bacteria</taxon>
        <taxon>Bacillati</taxon>
        <taxon>Actinomycetota</taxon>
        <taxon>Actinomycetes</taxon>
        <taxon>Kitasatosporales</taxon>
        <taxon>Streptomycetaceae</taxon>
        <taxon>Streptomyces</taxon>
    </lineage>
</organism>
<dbReference type="InterPro" id="IPR025363">
    <property type="entry name" value="DUF4267"/>
</dbReference>
<comment type="caution">
    <text evidence="1">The sequence shown here is derived from an EMBL/GenBank/DDBJ whole genome shotgun (WGS) entry which is preliminary data.</text>
</comment>
<dbReference type="EMBL" id="BMSX01000007">
    <property type="protein sequence ID" value="GGR16780.1"/>
    <property type="molecule type" value="Genomic_DNA"/>
</dbReference>
<reference evidence="1" key="1">
    <citation type="journal article" date="2014" name="Int. J. Syst. Evol. Microbiol.">
        <title>Complete genome sequence of Corynebacterium casei LMG S-19264T (=DSM 44701T), isolated from a smear-ripened cheese.</title>
        <authorList>
            <consortium name="US DOE Joint Genome Institute (JGI-PGF)"/>
            <person name="Walter F."/>
            <person name="Albersmeier A."/>
            <person name="Kalinowski J."/>
            <person name="Ruckert C."/>
        </authorList>
    </citation>
    <scope>NUCLEOTIDE SEQUENCE</scope>
    <source>
        <strain evidence="1">JCM 4346</strain>
    </source>
</reference>
<reference evidence="1" key="2">
    <citation type="submission" date="2020-09" db="EMBL/GenBank/DDBJ databases">
        <authorList>
            <person name="Sun Q."/>
            <person name="Ohkuma M."/>
        </authorList>
    </citation>
    <scope>NUCLEOTIDE SEQUENCE</scope>
    <source>
        <strain evidence="1">JCM 4346</strain>
    </source>
</reference>